<reference evidence="2 3" key="1">
    <citation type="journal article" date="2019" name="Emerg. Microbes Infect.">
        <title>Comprehensive subspecies identification of 175 nontuberculous mycobacteria species based on 7547 genomic profiles.</title>
        <authorList>
            <person name="Matsumoto Y."/>
            <person name="Kinjo T."/>
            <person name="Motooka D."/>
            <person name="Nabeya D."/>
            <person name="Jung N."/>
            <person name="Uechi K."/>
            <person name="Horii T."/>
            <person name="Iida T."/>
            <person name="Fujita J."/>
            <person name="Nakamura S."/>
        </authorList>
    </citation>
    <scope>NUCLEOTIDE SEQUENCE [LARGE SCALE GENOMIC DNA]</scope>
    <source>
        <strain evidence="2 3">JCM 12143</strain>
    </source>
</reference>
<dbReference type="AlphaFoldDB" id="A0AAD1MHS4"/>
<gene>
    <name evidence="2" type="ORF">MTER_19810</name>
</gene>
<protein>
    <submittedName>
        <fullName evidence="2">Uncharacterized protein</fullName>
    </submittedName>
</protein>
<evidence type="ECO:0000313" key="3">
    <source>
        <dbReference type="Proteomes" id="UP000467636"/>
    </source>
</evidence>
<evidence type="ECO:0000256" key="1">
    <source>
        <dbReference type="SAM" id="MobiDB-lite"/>
    </source>
</evidence>
<keyword evidence="3" id="KW-1185">Reference proteome</keyword>
<dbReference type="Proteomes" id="UP000467636">
    <property type="component" value="Chromosome"/>
</dbReference>
<name>A0AAD1MHS4_9MYCO</name>
<accession>A0AAD1MHS4</accession>
<dbReference type="EMBL" id="AP022564">
    <property type="protein sequence ID" value="BBX22570.1"/>
    <property type="molecule type" value="Genomic_DNA"/>
</dbReference>
<organism evidence="2 3">
    <name type="scientific">Mycolicibacter terrae</name>
    <dbReference type="NCBI Taxonomy" id="1788"/>
    <lineage>
        <taxon>Bacteria</taxon>
        <taxon>Bacillati</taxon>
        <taxon>Actinomycetota</taxon>
        <taxon>Actinomycetes</taxon>
        <taxon>Mycobacteriales</taxon>
        <taxon>Mycobacteriaceae</taxon>
        <taxon>Mycolicibacter</taxon>
    </lineage>
</organism>
<feature type="region of interest" description="Disordered" evidence="1">
    <location>
        <begin position="33"/>
        <end position="53"/>
    </location>
</feature>
<sequence>MLKVGDLTQVHLLGELAARRGCHVLVVPQQSTRERPTSELGFSGALPEQDVEPGTAPVEAANLEDRGEDLVLGASMNHVFDCKSKT</sequence>
<evidence type="ECO:0000313" key="2">
    <source>
        <dbReference type="EMBL" id="BBX22570.1"/>
    </source>
</evidence>
<proteinExistence type="predicted"/>